<dbReference type="AlphaFoldDB" id="A0A7Z0J569"/>
<dbReference type="Proteomes" id="UP000537260">
    <property type="component" value="Unassembled WGS sequence"/>
</dbReference>
<accession>A0A7Z0J569</accession>
<dbReference type="InterPro" id="IPR018561">
    <property type="entry name" value="AosR"/>
</dbReference>
<comment type="caution">
    <text evidence="1">The sequence shown here is derived from an EMBL/GenBank/DDBJ whole genome shotgun (WGS) entry which is preliminary data.</text>
</comment>
<evidence type="ECO:0008006" key="3">
    <source>
        <dbReference type="Google" id="ProtNLM"/>
    </source>
</evidence>
<dbReference type="EMBL" id="JACCFM010000001">
    <property type="protein sequence ID" value="NYJ18786.1"/>
    <property type="molecule type" value="Genomic_DNA"/>
</dbReference>
<gene>
    <name evidence="1" type="ORF">HNR05_000577</name>
</gene>
<proteinExistence type="predicted"/>
<name>A0A7Z0J569_9MICO</name>
<dbReference type="Pfam" id="PF09438">
    <property type="entry name" value="DUF2017"/>
    <property type="match status" value="1"/>
</dbReference>
<keyword evidence="2" id="KW-1185">Reference proteome</keyword>
<reference evidence="1 2" key="1">
    <citation type="submission" date="2020-07" db="EMBL/GenBank/DDBJ databases">
        <title>Sequencing the genomes of 1000 actinobacteria strains.</title>
        <authorList>
            <person name="Klenk H.-P."/>
        </authorList>
    </citation>
    <scope>NUCLEOTIDE SEQUENCE [LARGE SCALE GENOMIC DNA]</scope>
    <source>
        <strain evidence="1 2">LI1</strain>
    </source>
</reference>
<evidence type="ECO:0000313" key="1">
    <source>
        <dbReference type="EMBL" id="NYJ18786.1"/>
    </source>
</evidence>
<dbReference type="RefSeq" id="WP_179577649.1">
    <property type="nucleotide sequence ID" value="NZ_JACCFM010000001.1"/>
</dbReference>
<protein>
    <recommendedName>
        <fullName evidence="3">DUF2017 family protein</fullName>
    </recommendedName>
</protein>
<sequence length="170" mass="18649">MMEIVRTVDGEISAHFEAVELDLLRLATTQLIELLTDASDDPDVAGSDPAIQRMLPDAYLTDPEAAAEFRRFTADDLMAGKIHNATTVFDSLTTAQDSADAAEFAVIVLTPDQVQSWLRTLTDLRLTLAARLKITPDGRFGLQGSDAAFLGELYEWLGMVQESVVYAIDR</sequence>
<evidence type="ECO:0000313" key="2">
    <source>
        <dbReference type="Proteomes" id="UP000537260"/>
    </source>
</evidence>
<organism evidence="1 2">
    <name type="scientific">Glaciibacter psychrotolerans</name>
    <dbReference type="NCBI Taxonomy" id="670054"/>
    <lineage>
        <taxon>Bacteria</taxon>
        <taxon>Bacillati</taxon>
        <taxon>Actinomycetota</taxon>
        <taxon>Actinomycetes</taxon>
        <taxon>Micrococcales</taxon>
        <taxon>Microbacteriaceae</taxon>
        <taxon>Glaciibacter</taxon>
    </lineage>
</organism>